<reference evidence="3" key="1">
    <citation type="submission" date="2025-08" db="UniProtKB">
        <authorList>
            <consortium name="RefSeq"/>
        </authorList>
    </citation>
    <scope>IDENTIFICATION</scope>
    <source>
        <tissue evidence="3">Testes</tissue>
    </source>
</reference>
<proteinExistence type="inferred from homology"/>
<accession>A0ABM0ME82</accession>
<evidence type="ECO:0000313" key="2">
    <source>
        <dbReference type="Proteomes" id="UP000694865"/>
    </source>
</evidence>
<dbReference type="InterPro" id="IPR008709">
    <property type="entry name" value="Neurochondrin"/>
</dbReference>
<name>A0ABM0ME82_SACKO</name>
<comment type="similarity">
    <text evidence="1">Belongs to the neurochondrin family.</text>
</comment>
<evidence type="ECO:0000256" key="1">
    <source>
        <dbReference type="ARBA" id="ARBA00006927"/>
    </source>
</evidence>
<protein>
    <submittedName>
        <fullName evidence="3">Neurochondrin-like</fullName>
    </submittedName>
</protein>
<keyword evidence="2" id="KW-1185">Reference proteome</keyword>
<dbReference type="PANTHER" id="PTHR13109:SF7">
    <property type="entry name" value="NEUROCHONDRIN"/>
    <property type="match status" value="1"/>
</dbReference>
<dbReference type="Proteomes" id="UP000694865">
    <property type="component" value="Unplaced"/>
</dbReference>
<dbReference type="GeneID" id="102809414"/>
<sequence length="450" mass="50061">MGAASNTDSEVPEGCDPNMFHSIGLTLLACFCTDPELAADPQMQSKIPIFNDVITSCKSLRGAELDGGVRGTVDDCYQCLLSIASAPDGQQQMIRHGSVQALCKACTEKCYGCEKSLPLIIQLLQQNGNQVWTYYDKVINQLLDSLSAQFRETQEKKKFVLCDSLFAVLSTASRPVIETLPYSVWSSNIYYGLSDILRSKIGAKQRDPALKLSALMIEHFGISWALGPEQDSSTKYLLLLVHLSCIEVRITLEDTSDCEKESRSSVISACYHMLESIIGYMTAEPTLSLTTKQITQLHSAMVGAFGAVVHYLTRMSEDKSNYTTPLVQASVRVLGAWLAEETSALKEDIYAIIPFLIDIGRESFYELKTRLSKDTAEDLGHTSSTGPLLVDLLRFLLPSLCHFSAEDVPRNILIENRTHELLGEYFNYHWLLFTAKNTEYNSEVRVVIVT</sequence>
<evidence type="ECO:0000313" key="3">
    <source>
        <dbReference type="RefSeq" id="XP_006818323.1"/>
    </source>
</evidence>
<dbReference type="Pfam" id="PF05536">
    <property type="entry name" value="Neurochondrin"/>
    <property type="match status" value="1"/>
</dbReference>
<dbReference type="RefSeq" id="XP_006818323.1">
    <property type="nucleotide sequence ID" value="XM_006818260.1"/>
</dbReference>
<dbReference type="PANTHER" id="PTHR13109">
    <property type="entry name" value="NEUROCHONDRIN"/>
    <property type="match status" value="1"/>
</dbReference>
<organism evidence="2 3">
    <name type="scientific">Saccoglossus kowalevskii</name>
    <name type="common">Acorn worm</name>
    <dbReference type="NCBI Taxonomy" id="10224"/>
    <lineage>
        <taxon>Eukaryota</taxon>
        <taxon>Metazoa</taxon>
        <taxon>Hemichordata</taxon>
        <taxon>Enteropneusta</taxon>
        <taxon>Harrimaniidae</taxon>
        <taxon>Saccoglossus</taxon>
    </lineage>
</organism>
<gene>
    <name evidence="3" type="primary">LOC102809414</name>
</gene>